<dbReference type="EMBL" id="NMPR01000126">
    <property type="protein sequence ID" value="KAA8629715.1"/>
    <property type="molecule type" value="Genomic_DNA"/>
</dbReference>
<feature type="region of interest" description="Disordered" evidence="1">
    <location>
        <begin position="47"/>
        <end position="166"/>
    </location>
</feature>
<evidence type="ECO:0000256" key="1">
    <source>
        <dbReference type="SAM" id="MobiDB-lite"/>
    </source>
</evidence>
<comment type="caution">
    <text evidence="2">The sequence shown here is derived from an EMBL/GenBank/DDBJ whole genome shotgun (WGS) entry which is preliminary data.</text>
</comment>
<feature type="compositionally biased region" description="Pro residues" evidence="1">
    <location>
        <begin position="143"/>
        <end position="153"/>
    </location>
</feature>
<protein>
    <submittedName>
        <fullName evidence="2">Uncharacterized protein</fullName>
    </submittedName>
</protein>
<accession>A0A8S8ZMW7</accession>
<name>A0A8S8ZMW7_SORMA</name>
<dbReference type="AlphaFoldDB" id="A0A8S8ZMW7"/>
<evidence type="ECO:0000313" key="3">
    <source>
        <dbReference type="Proteomes" id="UP000433876"/>
    </source>
</evidence>
<dbReference type="Proteomes" id="UP000433876">
    <property type="component" value="Unassembled WGS sequence"/>
</dbReference>
<feature type="compositionally biased region" description="Low complexity" evidence="1">
    <location>
        <begin position="122"/>
        <end position="142"/>
    </location>
</feature>
<evidence type="ECO:0000313" key="2">
    <source>
        <dbReference type="EMBL" id="KAA8629715.1"/>
    </source>
</evidence>
<gene>
    <name evidence="2" type="ORF">SMACR_08643</name>
</gene>
<organism evidence="2 3">
    <name type="scientific">Sordaria macrospora</name>
    <dbReference type="NCBI Taxonomy" id="5147"/>
    <lineage>
        <taxon>Eukaryota</taxon>
        <taxon>Fungi</taxon>
        <taxon>Dikarya</taxon>
        <taxon>Ascomycota</taxon>
        <taxon>Pezizomycotina</taxon>
        <taxon>Sordariomycetes</taxon>
        <taxon>Sordariomycetidae</taxon>
        <taxon>Sordariales</taxon>
        <taxon>Sordariaceae</taxon>
        <taxon>Sordaria</taxon>
    </lineage>
</organism>
<feature type="compositionally biased region" description="Low complexity" evidence="1">
    <location>
        <begin position="83"/>
        <end position="105"/>
    </location>
</feature>
<feature type="compositionally biased region" description="Low complexity" evidence="1">
    <location>
        <begin position="59"/>
        <end position="74"/>
    </location>
</feature>
<reference evidence="2 3" key="1">
    <citation type="submission" date="2017-07" db="EMBL/GenBank/DDBJ databases">
        <title>Genome sequence of the Sordaria macrospora wild type strain R19027.</title>
        <authorList>
            <person name="Nowrousian M."/>
            <person name="Teichert I."/>
            <person name="Kueck U."/>
        </authorList>
    </citation>
    <scope>NUCLEOTIDE SEQUENCE [LARGE SCALE GENOMIC DNA]</scope>
    <source>
        <strain evidence="2 3">R19027</strain>
        <tissue evidence="2">Mycelium</tissue>
    </source>
</reference>
<sequence>MKTPAGCTNTCRIGRRVSMWLMTLKLPSRCPRIKAMRPWFISHISSTATTPSPLPPSLSTPNASPGTTTTQTMTPLLPSGIFKPPTSKPPATSTSAAPGSSAVPPKCAPSKMPRIPQTWTFPTPDSPSRTSSNPPSSRSCPGSPSPKLSPSPAAPNSLSPGKPSTADRARTISACVSGCSTRNWTTVFLEECLSIPGISSSGRRLFTAPMQASVIARSLGCASSGGAIRMGAQGGILYPRSRHCRAGGRDWAGRVRIGGIVVHLFDGLAENIARFHVACGCGRRGPRLELSGFHNRTRCEMNICNARIAAEAISRFTKVCCIYLPHTLSCRSRRYGDCKKQKAVLTPGDAWRCNLAFMPDIYCEKKLPTGGACSHFWFLYLRARKALNLYQDFLFWKKRSSQGNIHLRRPSLPFCQRTIHRIETEDIDPYYRTRRHYR</sequence>
<proteinExistence type="predicted"/>